<evidence type="ECO:0000256" key="8">
    <source>
        <dbReference type="ARBA" id="ARBA00038436"/>
    </source>
</evidence>
<keyword evidence="4" id="KW-0997">Cell inner membrane</keyword>
<feature type="transmembrane region" description="Helical" evidence="9">
    <location>
        <begin position="86"/>
        <end position="107"/>
    </location>
</feature>
<keyword evidence="2" id="KW-0813">Transport</keyword>
<evidence type="ECO:0000313" key="11">
    <source>
        <dbReference type="EMBL" id="MFD1928051.1"/>
    </source>
</evidence>
<evidence type="ECO:0000256" key="5">
    <source>
        <dbReference type="ARBA" id="ARBA00022692"/>
    </source>
</evidence>
<evidence type="ECO:0000259" key="10">
    <source>
        <dbReference type="Pfam" id="PF04290"/>
    </source>
</evidence>
<evidence type="ECO:0000256" key="2">
    <source>
        <dbReference type="ARBA" id="ARBA00022448"/>
    </source>
</evidence>
<comment type="similarity">
    <text evidence="8">Belongs to the TRAP transporter small permease family.</text>
</comment>
<keyword evidence="12" id="KW-1185">Reference proteome</keyword>
<dbReference type="InterPro" id="IPR055348">
    <property type="entry name" value="DctQ"/>
</dbReference>
<accession>A0ABW4SF82</accession>
<gene>
    <name evidence="11" type="ORF">ACFSFY_08270</name>
</gene>
<proteinExistence type="inferred from homology"/>
<dbReference type="PANTHER" id="PTHR35011:SF2">
    <property type="entry name" value="2,3-DIKETO-L-GULONATE TRAP TRANSPORTER SMALL PERMEASE PROTEIN YIAM"/>
    <property type="match status" value="1"/>
</dbReference>
<dbReference type="EMBL" id="JBHUGI010000024">
    <property type="protein sequence ID" value="MFD1928051.1"/>
    <property type="molecule type" value="Genomic_DNA"/>
</dbReference>
<keyword evidence="7 9" id="KW-0472">Membrane</keyword>
<feature type="transmembrane region" description="Helical" evidence="9">
    <location>
        <begin position="12"/>
        <end position="35"/>
    </location>
</feature>
<dbReference type="Pfam" id="PF04290">
    <property type="entry name" value="DctQ"/>
    <property type="match status" value="1"/>
</dbReference>
<sequence>MDKFIGYMNLTLKHLLNVIMAVLTLSVFAQVIFRFVIKQPLSWTEELAVYCLVWLTFLGAAYAMSLKAHIGVEFFTDLFPLKLRQVLFVVATVASISFYLIMVIQGYDLVRQSLTQLTPVLRLPMGYVYSVIPISGLFLIINLVHLFVKEIKTGGKTV</sequence>
<organism evidence="11 12">
    <name type="scientific">Sporosarcina siberiensis</name>
    <dbReference type="NCBI Taxonomy" id="1365606"/>
    <lineage>
        <taxon>Bacteria</taxon>
        <taxon>Bacillati</taxon>
        <taxon>Bacillota</taxon>
        <taxon>Bacilli</taxon>
        <taxon>Bacillales</taxon>
        <taxon>Caryophanaceae</taxon>
        <taxon>Sporosarcina</taxon>
    </lineage>
</organism>
<dbReference type="RefSeq" id="WP_381537063.1">
    <property type="nucleotide sequence ID" value="NZ_JBHUGI010000024.1"/>
</dbReference>
<feature type="transmembrane region" description="Helical" evidence="9">
    <location>
        <begin position="47"/>
        <end position="65"/>
    </location>
</feature>
<evidence type="ECO:0000256" key="4">
    <source>
        <dbReference type="ARBA" id="ARBA00022519"/>
    </source>
</evidence>
<reference evidence="12" key="1">
    <citation type="journal article" date="2019" name="Int. J. Syst. Evol. Microbiol.">
        <title>The Global Catalogue of Microorganisms (GCM) 10K type strain sequencing project: providing services to taxonomists for standard genome sequencing and annotation.</title>
        <authorList>
            <consortium name="The Broad Institute Genomics Platform"/>
            <consortium name="The Broad Institute Genome Sequencing Center for Infectious Disease"/>
            <person name="Wu L."/>
            <person name="Ma J."/>
        </authorList>
    </citation>
    <scope>NUCLEOTIDE SEQUENCE [LARGE SCALE GENOMIC DNA]</scope>
    <source>
        <strain evidence="12">CGMCC 4.7177</strain>
    </source>
</reference>
<feature type="domain" description="Tripartite ATP-independent periplasmic transporters DctQ component" evidence="10">
    <location>
        <begin position="23"/>
        <end position="152"/>
    </location>
</feature>
<evidence type="ECO:0000256" key="6">
    <source>
        <dbReference type="ARBA" id="ARBA00022989"/>
    </source>
</evidence>
<name>A0ABW4SF82_9BACL</name>
<evidence type="ECO:0000313" key="12">
    <source>
        <dbReference type="Proteomes" id="UP001597218"/>
    </source>
</evidence>
<keyword evidence="5 9" id="KW-0812">Transmembrane</keyword>
<evidence type="ECO:0000256" key="7">
    <source>
        <dbReference type="ARBA" id="ARBA00023136"/>
    </source>
</evidence>
<dbReference type="Proteomes" id="UP001597218">
    <property type="component" value="Unassembled WGS sequence"/>
</dbReference>
<comment type="subcellular location">
    <subcellularLocation>
        <location evidence="1">Cell inner membrane</location>
        <topology evidence="1">Multi-pass membrane protein</topology>
    </subcellularLocation>
</comment>
<feature type="transmembrane region" description="Helical" evidence="9">
    <location>
        <begin position="127"/>
        <end position="148"/>
    </location>
</feature>
<protein>
    <submittedName>
        <fullName evidence="11">TRAP transporter small permease</fullName>
    </submittedName>
</protein>
<comment type="caution">
    <text evidence="11">The sequence shown here is derived from an EMBL/GenBank/DDBJ whole genome shotgun (WGS) entry which is preliminary data.</text>
</comment>
<keyword evidence="3" id="KW-1003">Cell membrane</keyword>
<keyword evidence="6 9" id="KW-1133">Transmembrane helix</keyword>
<dbReference type="PANTHER" id="PTHR35011">
    <property type="entry name" value="2,3-DIKETO-L-GULONATE TRAP TRANSPORTER SMALL PERMEASE PROTEIN YIAM"/>
    <property type="match status" value="1"/>
</dbReference>
<dbReference type="InterPro" id="IPR007387">
    <property type="entry name" value="TRAP_DctQ"/>
</dbReference>
<evidence type="ECO:0000256" key="3">
    <source>
        <dbReference type="ARBA" id="ARBA00022475"/>
    </source>
</evidence>
<evidence type="ECO:0000256" key="1">
    <source>
        <dbReference type="ARBA" id="ARBA00004429"/>
    </source>
</evidence>
<evidence type="ECO:0000256" key="9">
    <source>
        <dbReference type="SAM" id="Phobius"/>
    </source>
</evidence>